<keyword evidence="7" id="KW-0472">Membrane</keyword>
<name>A0A165VI24_9AGAM</name>
<organism evidence="8 9">
    <name type="scientific">Neolentinus lepideus HHB14362 ss-1</name>
    <dbReference type="NCBI Taxonomy" id="1314782"/>
    <lineage>
        <taxon>Eukaryota</taxon>
        <taxon>Fungi</taxon>
        <taxon>Dikarya</taxon>
        <taxon>Basidiomycota</taxon>
        <taxon>Agaricomycotina</taxon>
        <taxon>Agaricomycetes</taxon>
        <taxon>Gloeophyllales</taxon>
        <taxon>Gloeophyllaceae</taxon>
        <taxon>Neolentinus</taxon>
    </lineage>
</organism>
<evidence type="ECO:0000256" key="1">
    <source>
        <dbReference type="ARBA" id="ARBA00004443"/>
    </source>
</evidence>
<dbReference type="AlphaFoldDB" id="A0A165VI24"/>
<evidence type="ECO:0000313" key="9">
    <source>
        <dbReference type="Proteomes" id="UP000076761"/>
    </source>
</evidence>
<dbReference type="STRING" id="1314782.A0A165VI24"/>
<keyword evidence="2" id="KW-0813">Transport</keyword>
<keyword evidence="9" id="KW-1185">Reference proteome</keyword>
<evidence type="ECO:0000256" key="5">
    <source>
        <dbReference type="ARBA" id="ARBA00022982"/>
    </source>
</evidence>
<keyword evidence="4" id="KW-0999">Mitochondrion inner membrane</keyword>
<keyword evidence="5" id="KW-0249">Electron transport</keyword>
<keyword evidence="3" id="KW-0679">Respiratory chain</keyword>
<dbReference type="EMBL" id="KV425553">
    <property type="protein sequence ID" value="KZT29702.1"/>
    <property type="molecule type" value="Genomic_DNA"/>
</dbReference>
<dbReference type="InterPro" id="IPR039993">
    <property type="entry name" value="NDUFB10"/>
</dbReference>
<dbReference type="Proteomes" id="UP000076761">
    <property type="component" value="Unassembled WGS sequence"/>
</dbReference>
<keyword evidence="6" id="KW-0496">Mitochondrion</keyword>
<protein>
    <recommendedName>
        <fullName evidence="10">NADH-ubiquinone oxidoreductase 12 kDa subunit</fullName>
    </recommendedName>
</protein>
<evidence type="ECO:0000256" key="2">
    <source>
        <dbReference type="ARBA" id="ARBA00022448"/>
    </source>
</evidence>
<comment type="subcellular location">
    <subcellularLocation>
        <location evidence="1">Mitochondrion inner membrane</location>
        <topology evidence="1">Peripheral membrane protein</topology>
        <orientation evidence="1">Matrix side</orientation>
    </subcellularLocation>
</comment>
<proteinExistence type="predicted"/>
<evidence type="ECO:0008006" key="10">
    <source>
        <dbReference type="Google" id="ProtNLM"/>
    </source>
</evidence>
<evidence type="ECO:0000313" key="8">
    <source>
        <dbReference type="EMBL" id="KZT29702.1"/>
    </source>
</evidence>
<reference evidence="8 9" key="1">
    <citation type="journal article" date="2016" name="Mol. Biol. Evol.">
        <title>Comparative Genomics of Early-Diverging Mushroom-Forming Fungi Provides Insights into the Origins of Lignocellulose Decay Capabilities.</title>
        <authorList>
            <person name="Nagy L.G."/>
            <person name="Riley R."/>
            <person name="Tritt A."/>
            <person name="Adam C."/>
            <person name="Daum C."/>
            <person name="Floudas D."/>
            <person name="Sun H."/>
            <person name="Yadav J.S."/>
            <person name="Pangilinan J."/>
            <person name="Larsson K.H."/>
            <person name="Matsuura K."/>
            <person name="Barry K."/>
            <person name="Labutti K."/>
            <person name="Kuo R."/>
            <person name="Ohm R.A."/>
            <person name="Bhattacharya S.S."/>
            <person name="Shirouzu T."/>
            <person name="Yoshinaga Y."/>
            <person name="Martin F.M."/>
            <person name="Grigoriev I.V."/>
            <person name="Hibbett D.S."/>
        </authorList>
    </citation>
    <scope>NUCLEOTIDE SEQUENCE [LARGE SCALE GENOMIC DNA]</scope>
    <source>
        <strain evidence="8 9">HHB14362 ss-1</strain>
    </source>
</reference>
<evidence type="ECO:0000256" key="4">
    <source>
        <dbReference type="ARBA" id="ARBA00022792"/>
    </source>
</evidence>
<evidence type="ECO:0000256" key="7">
    <source>
        <dbReference type="ARBA" id="ARBA00023136"/>
    </source>
</evidence>
<dbReference type="OrthoDB" id="10252718at2759"/>
<evidence type="ECO:0000256" key="3">
    <source>
        <dbReference type="ARBA" id="ARBA00022660"/>
    </source>
</evidence>
<dbReference type="GO" id="GO:0005743">
    <property type="term" value="C:mitochondrial inner membrane"/>
    <property type="evidence" value="ECO:0007669"/>
    <property type="project" value="UniProtKB-SubCell"/>
</dbReference>
<gene>
    <name evidence="8" type="ORF">NEOLEDRAFT_1174720</name>
</gene>
<dbReference type="PANTHER" id="PTHR13094">
    <property type="entry name" value="NADH-UBIQUINONE OXIDOREDUCTASE PDSW SUBUNIT"/>
    <property type="match status" value="1"/>
</dbReference>
<dbReference type="InParanoid" id="A0A165VI24"/>
<evidence type="ECO:0000256" key="6">
    <source>
        <dbReference type="ARBA" id="ARBA00023128"/>
    </source>
</evidence>
<sequence>MAIDEAQRAEIQARLKARDEHLRESWVHAMEARIVRDELKKCQRGEGVNHLENCKWLADKYADMLKENRVKGYKIIDV</sequence>
<accession>A0A165VI24</accession>
<dbReference type="PANTHER" id="PTHR13094:SF1">
    <property type="entry name" value="NADH DEHYDROGENASE [UBIQUINONE] 1 BETA SUBCOMPLEX SUBUNIT 10"/>
    <property type="match status" value="1"/>
</dbReference>